<dbReference type="EMBL" id="CAJPIN010001304">
    <property type="protein sequence ID" value="CAG2054419.1"/>
    <property type="molecule type" value="Genomic_DNA"/>
</dbReference>
<dbReference type="InterPro" id="IPR044978">
    <property type="entry name" value="GRV2/DNAJC13"/>
</dbReference>
<feature type="domain" description="DnaJ homologue subfamily C GRV2/DNAJC13 N-terminal" evidence="1">
    <location>
        <begin position="8"/>
        <end position="127"/>
    </location>
</feature>
<name>A0ABN7NEV6_TIMPD</name>
<gene>
    <name evidence="2" type="ORF">TPAB3V08_LOCUS1447</name>
</gene>
<accession>A0ABN7NEV6</accession>
<dbReference type="Pfam" id="PF19432">
    <property type="entry name" value="RME-8_N"/>
    <property type="match status" value="1"/>
</dbReference>
<dbReference type="PANTHER" id="PTHR36983:SF2">
    <property type="entry name" value="DNAJ HOMOLOG SUBFAMILY C MEMBER 13"/>
    <property type="match status" value="1"/>
</dbReference>
<dbReference type="InterPro" id="IPR045802">
    <property type="entry name" value="GRV2/DNAJC13_N"/>
</dbReference>
<keyword evidence="3" id="KW-1185">Reference proteome</keyword>
<reference evidence="2" key="1">
    <citation type="submission" date="2021-03" db="EMBL/GenBank/DDBJ databases">
        <authorList>
            <person name="Tran Van P."/>
        </authorList>
    </citation>
    <scope>NUCLEOTIDE SEQUENCE</scope>
</reference>
<evidence type="ECO:0000313" key="2">
    <source>
        <dbReference type="EMBL" id="CAG2054419.1"/>
    </source>
</evidence>
<evidence type="ECO:0000313" key="3">
    <source>
        <dbReference type="Proteomes" id="UP001153148"/>
    </source>
</evidence>
<protein>
    <recommendedName>
        <fullName evidence="1">DnaJ homologue subfamily C GRV2/DNAJC13 N-terminal domain-containing protein</fullName>
    </recommendedName>
</protein>
<proteinExistence type="predicted"/>
<evidence type="ECO:0000259" key="1">
    <source>
        <dbReference type="Pfam" id="PF19432"/>
    </source>
</evidence>
<comment type="caution">
    <text evidence="2">The sequence shown here is derived from an EMBL/GenBank/DDBJ whole genome shotgun (WGS) entry which is preliminary data.</text>
</comment>
<sequence>MCVFCWTQHALQHWGARMGLERRDDKVRERPVVLRKRRERIKSEANWPLFYYKFNQDHTLANLIWNHKTREELREGLENEIRAFNSDRDLSGNALIAWNHHEFEVQYQCLADEVCIGEYYLRLLLEKEDSLDSPIRRSLR</sequence>
<organism evidence="2 3">
    <name type="scientific">Timema podura</name>
    <name type="common">Walking stick</name>
    <dbReference type="NCBI Taxonomy" id="61482"/>
    <lineage>
        <taxon>Eukaryota</taxon>
        <taxon>Metazoa</taxon>
        <taxon>Ecdysozoa</taxon>
        <taxon>Arthropoda</taxon>
        <taxon>Hexapoda</taxon>
        <taxon>Insecta</taxon>
        <taxon>Pterygota</taxon>
        <taxon>Neoptera</taxon>
        <taxon>Polyneoptera</taxon>
        <taxon>Phasmatodea</taxon>
        <taxon>Timematodea</taxon>
        <taxon>Timematoidea</taxon>
        <taxon>Timematidae</taxon>
        <taxon>Timema</taxon>
    </lineage>
</organism>
<dbReference type="PANTHER" id="PTHR36983">
    <property type="entry name" value="DNAJ HOMOLOG SUBFAMILY C MEMBER 13"/>
    <property type="match status" value="1"/>
</dbReference>
<dbReference type="Proteomes" id="UP001153148">
    <property type="component" value="Unassembled WGS sequence"/>
</dbReference>